<dbReference type="InterPro" id="IPR025335">
    <property type="entry name" value="DUF4241"/>
</dbReference>
<protein>
    <recommendedName>
        <fullName evidence="3">DUF4241 domain-containing protein</fullName>
    </recommendedName>
</protein>
<sequence>MRLRDFYALRTGVAPLAERACILSIRDAGMLTVTSGQIEIADPINFGQGFVTEFPVGVHPVRLTIADVSERLDRSHLRVAYLSVSVRDDPPASIEGVVPTGKPAPEPGRMYCVPVDCATVGVADAAETKRIHGLPYEQTSGWFDEVVFAEHAYETAEDHVAPYDIPLFEAAAGENYVTCWSGWGDGRYTVFATRNTDGALCGVHVDFEVVYDRTADYDAE</sequence>
<dbReference type="Proteomes" id="UP001241092">
    <property type="component" value="Chromosome"/>
</dbReference>
<evidence type="ECO:0000313" key="2">
    <source>
        <dbReference type="Proteomes" id="UP001241092"/>
    </source>
</evidence>
<evidence type="ECO:0000313" key="1">
    <source>
        <dbReference type="EMBL" id="BDY28564.1"/>
    </source>
</evidence>
<name>A0AAI8TTH1_MYCME</name>
<proteinExistence type="predicted"/>
<reference evidence="1" key="1">
    <citation type="submission" date="2023-03" db="EMBL/GenBank/DDBJ databases">
        <title>Draft genome sequence of a Mycolicibacterium mageritense strain H4_3_1 isolated from a hybrid biological-inorganic system reactor.</title>
        <authorList>
            <person name="Feng X."/>
            <person name="Kazama D."/>
            <person name="Sato K."/>
            <person name="Kobayashi H."/>
        </authorList>
    </citation>
    <scope>NUCLEOTIDE SEQUENCE</scope>
    <source>
        <strain evidence="1">H4_3_1</strain>
    </source>
</reference>
<organism evidence="1 2">
    <name type="scientific">Mycolicibacterium mageritense</name>
    <name type="common">Mycobacterium mageritense</name>
    <dbReference type="NCBI Taxonomy" id="53462"/>
    <lineage>
        <taxon>Bacteria</taxon>
        <taxon>Bacillati</taxon>
        <taxon>Actinomycetota</taxon>
        <taxon>Actinomycetes</taxon>
        <taxon>Mycobacteriales</taxon>
        <taxon>Mycobacteriaceae</taxon>
        <taxon>Mycolicibacterium</taxon>
    </lineage>
</organism>
<dbReference type="EMBL" id="AP027452">
    <property type="protein sequence ID" value="BDY28564.1"/>
    <property type="molecule type" value="Genomic_DNA"/>
</dbReference>
<dbReference type="Pfam" id="PF14025">
    <property type="entry name" value="DUF4241"/>
    <property type="match status" value="1"/>
</dbReference>
<evidence type="ECO:0008006" key="3">
    <source>
        <dbReference type="Google" id="ProtNLM"/>
    </source>
</evidence>
<dbReference type="AlphaFoldDB" id="A0AAI8TTH1"/>
<accession>A0AAI8TTH1</accession>
<gene>
    <name evidence="1" type="ORF">hbim_02498</name>
</gene>
<dbReference type="RefSeq" id="WP_073902880.1">
    <property type="nucleotide sequence ID" value="NZ_AP027452.1"/>
</dbReference>